<organism evidence="2 3">
    <name type="scientific">Colletotrichum sublineola</name>
    <name type="common">Sorghum anthracnose fungus</name>
    <dbReference type="NCBI Taxonomy" id="1173701"/>
    <lineage>
        <taxon>Eukaryota</taxon>
        <taxon>Fungi</taxon>
        <taxon>Dikarya</taxon>
        <taxon>Ascomycota</taxon>
        <taxon>Pezizomycotina</taxon>
        <taxon>Sordariomycetes</taxon>
        <taxon>Hypocreomycetidae</taxon>
        <taxon>Glomerellales</taxon>
        <taxon>Glomerellaceae</taxon>
        <taxon>Colletotrichum</taxon>
        <taxon>Colletotrichum graminicola species complex</taxon>
    </lineage>
</organism>
<gene>
    <name evidence="2" type="ORF">CSUB01_12205</name>
</gene>
<dbReference type="AlphaFoldDB" id="A0A066Y1S8"/>
<dbReference type="Proteomes" id="UP000027238">
    <property type="component" value="Unassembled WGS sequence"/>
</dbReference>
<proteinExistence type="predicted"/>
<dbReference type="HOGENOM" id="CLU_2497790_0_0_1"/>
<evidence type="ECO:0000313" key="3">
    <source>
        <dbReference type="Proteomes" id="UP000027238"/>
    </source>
</evidence>
<protein>
    <submittedName>
        <fullName evidence="2">Uncharacterized protein</fullName>
    </submittedName>
</protein>
<accession>A0A066Y1S8</accession>
<keyword evidence="3" id="KW-1185">Reference proteome</keyword>
<comment type="caution">
    <text evidence="2">The sequence shown here is derived from an EMBL/GenBank/DDBJ whole genome shotgun (WGS) entry which is preliminary data.</text>
</comment>
<evidence type="ECO:0000313" key="2">
    <source>
        <dbReference type="EMBL" id="KDN72016.1"/>
    </source>
</evidence>
<feature type="region of interest" description="Disordered" evidence="1">
    <location>
        <begin position="1"/>
        <end position="86"/>
    </location>
</feature>
<sequence length="86" mass="9020">MVGPGEQSLDSTEPTSTGDSSHLIASDSKRSQNSFGNDTEDEAKVKAIDCSTAPKTDPNLNKAAHKIGVAVDDPGTNDGEKKVEFE</sequence>
<evidence type="ECO:0000256" key="1">
    <source>
        <dbReference type="SAM" id="MobiDB-lite"/>
    </source>
</evidence>
<name>A0A066Y1S8_COLSU</name>
<dbReference type="EMBL" id="JMSE01000066">
    <property type="protein sequence ID" value="KDN72016.1"/>
    <property type="molecule type" value="Genomic_DNA"/>
</dbReference>
<feature type="compositionally biased region" description="Polar residues" evidence="1">
    <location>
        <begin position="8"/>
        <end position="20"/>
    </location>
</feature>
<reference evidence="3" key="1">
    <citation type="journal article" date="2014" name="Genome Announc.">
        <title>Draft genome sequence of Colletotrichum sublineola, a destructive pathogen of cultivated sorghum.</title>
        <authorList>
            <person name="Baroncelli R."/>
            <person name="Sanz-Martin J.M."/>
            <person name="Rech G.E."/>
            <person name="Sukno S.A."/>
            <person name="Thon M.R."/>
        </authorList>
    </citation>
    <scope>NUCLEOTIDE SEQUENCE [LARGE SCALE GENOMIC DNA]</scope>
    <source>
        <strain evidence="3">TX430BB</strain>
    </source>
</reference>